<name>A0ACB9SYD0_HOLOL</name>
<gene>
    <name evidence="1" type="ORF">MML48_6g00019045</name>
</gene>
<proteinExistence type="predicted"/>
<keyword evidence="2" id="KW-1185">Reference proteome</keyword>
<reference evidence="1" key="1">
    <citation type="submission" date="2022-04" db="EMBL/GenBank/DDBJ databases">
        <title>Chromosome-scale genome assembly of Holotrichia oblita Faldermann.</title>
        <authorList>
            <person name="Rongchong L."/>
        </authorList>
    </citation>
    <scope>NUCLEOTIDE SEQUENCE</scope>
    <source>
        <strain evidence="1">81SQS9</strain>
    </source>
</reference>
<comment type="caution">
    <text evidence="1">The sequence shown here is derived from an EMBL/GenBank/DDBJ whole genome shotgun (WGS) entry which is preliminary data.</text>
</comment>
<evidence type="ECO:0000313" key="2">
    <source>
        <dbReference type="Proteomes" id="UP001056778"/>
    </source>
</evidence>
<protein>
    <submittedName>
        <fullName evidence="1">Dde superfamily endonuclease</fullName>
    </submittedName>
</protein>
<dbReference type="EMBL" id="CM043020">
    <property type="protein sequence ID" value="KAI4459585.1"/>
    <property type="molecule type" value="Genomic_DNA"/>
</dbReference>
<accession>A0ACB9SYD0</accession>
<keyword evidence="1" id="KW-0378">Hydrolase</keyword>
<sequence>MSILIAKIIHTSICLQAICQEKRKSTVIFIGFPGSTHYSRMLKTLKSYCIIHSPCLKSLLTRYKDDGHLTCSKKFNITLSSCRVYIEHSYFDILKQRFRQLYYCKLQGMEILCHFIQACCMLHNLSDNDDFESNLENVSDT</sequence>
<keyword evidence="1" id="KW-0540">Nuclease</keyword>
<evidence type="ECO:0000313" key="1">
    <source>
        <dbReference type="EMBL" id="KAI4459585.1"/>
    </source>
</evidence>
<keyword evidence="1" id="KW-0255">Endonuclease</keyword>
<dbReference type="Proteomes" id="UP001056778">
    <property type="component" value="Chromosome 6"/>
</dbReference>
<organism evidence="1 2">
    <name type="scientific">Holotrichia oblita</name>
    <name type="common">Chafer beetle</name>
    <dbReference type="NCBI Taxonomy" id="644536"/>
    <lineage>
        <taxon>Eukaryota</taxon>
        <taxon>Metazoa</taxon>
        <taxon>Ecdysozoa</taxon>
        <taxon>Arthropoda</taxon>
        <taxon>Hexapoda</taxon>
        <taxon>Insecta</taxon>
        <taxon>Pterygota</taxon>
        <taxon>Neoptera</taxon>
        <taxon>Endopterygota</taxon>
        <taxon>Coleoptera</taxon>
        <taxon>Polyphaga</taxon>
        <taxon>Scarabaeiformia</taxon>
        <taxon>Scarabaeidae</taxon>
        <taxon>Melolonthinae</taxon>
        <taxon>Holotrichia</taxon>
    </lineage>
</organism>